<dbReference type="Pfam" id="PF24623">
    <property type="entry name" value="Phage_zn_bind_8"/>
    <property type="match status" value="1"/>
</dbReference>
<dbReference type="RefSeq" id="WP_270147823.1">
    <property type="nucleotide sequence ID" value="NZ_CP115450.1"/>
</dbReference>
<reference evidence="3" key="1">
    <citation type="submission" date="2022-12" db="EMBL/GenBank/DDBJ databases">
        <authorList>
            <person name="Mo P."/>
        </authorList>
    </citation>
    <scope>NUCLEOTIDE SEQUENCE [LARGE SCALE GENOMIC DNA]</scope>
    <source>
        <strain evidence="3">HUAS 3-15</strain>
    </source>
</reference>
<evidence type="ECO:0000259" key="1">
    <source>
        <dbReference type="Pfam" id="PF24623"/>
    </source>
</evidence>
<dbReference type="EMBL" id="CP115450">
    <property type="protein sequence ID" value="WBP89489.1"/>
    <property type="molecule type" value="Genomic_DNA"/>
</dbReference>
<evidence type="ECO:0000313" key="2">
    <source>
        <dbReference type="EMBL" id="WBP89489.1"/>
    </source>
</evidence>
<sequence length="65" mass="6985">MGAPMPPGLRHRERPPEWAIPCPVPTCRAKAGTPCHTPTGRRLTAGSHPSRADAWLVHQTTQPAA</sequence>
<organism evidence="2 3">
    <name type="scientific">Kitasatospora cathayae</name>
    <dbReference type="NCBI Taxonomy" id="3004092"/>
    <lineage>
        <taxon>Bacteria</taxon>
        <taxon>Bacillati</taxon>
        <taxon>Actinomycetota</taxon>
        <taxon>Actinomycetes</taxon>
        <taxon>Kitasatosporales</taxon>
        <taxon>Streptomycetaceae</taxon>
        <taxon>Kitasatospora</taxon>
    </lineage>
</organism>
<feature type="domain" description="DNA-binding phage zinc finger" evidence="1">
    <location>
        <begin position="10"/>
        <end position="60"/>
    </location>
</feature>
<keyword evidence="3" id="KW-1185">Reference proteome</keyword>
<protein>
    <recommendedName>
        <fullName evidence="1">DNA-binding phage zinc finger domain-containing protein</fullName>
    </recommendedName>
</protein>
<name>A0ABY7Q9W6_9ACTN</name>
<proteinExistence type="predicted"/>
<dbReference type="InterPro" id="IPR056911">
    <property type="entry name" value="Phage_Znf_bind_put"/>
</dbReference>
<accession>A0ABY7Q9W6</accession>
<gene>
    <name evidence="2" type="ORF">O1G21_29060</name>
</gene>
<dbReference type="Proteomes" id="UP001212821">
    <property type="component" value="Chromosome"/>
</dbReference>
<evidence type="ECO:0000313" key="3">
    <source>
        <dbReference type="Proteomes" id="UP001212821"/>
    </source>
</evidence>